<dbReference type="InterPro" id="IPR003660">
    <property type="entry name" value="HAMP_dom"/>
</dbReference>
<dbReference type="CDD" id="cd00082">
    <property type="entry name" value="HisKA"/>
    <property type="match status" value="1"/>
</dbReference>
<dbReference type="EMBL" id="JADFFM010000002">
    <property type="protein sequence ID" value="MBE9668488.1"/>
    <property type="molecule type" value="Genomic_DNA"/>
</dbReference>
<keyword evidence="8" id="KW-0418">Kinase</keyword>
<dbReference type="InterPro" id="IPR036890">
    <property type="entry name" value="HATPase_C_sf"/>
</dbReference>
<dbReference type="SMART" id="SM00304">
    <property type="entry name" value="HAMP"/>
    <property type="match status" value="1"/>
</dbReference>
<dbReference type="Gene3D" id="1.10.287.130">
    <property type="match status" value="1"/>
</dbReference>
<dbReference type="InterPro" id="IPR013767">
    <property type="entry name" value="PAS_fold"/>
</dbReference>
<accession>A0ABR9XNE7</accession>
<evidence type="ECO:0000256" key="2">
    <source>
        <dbReference type="ARBA" id="ARBA00004141"/>
    </source>
</evidence>
<evidence type="ECO:0000256" key="7">
    <source>
        <dbReference type="ARBA" id="ARBA00022741"/>
    </source>
</evidence>
<dbReference type="InterPro" id="IPR003661">
    <property type="entry name" value="HisK_dim/P_dom"/>
</dbReference>
<reference evidence="17 18" key="1">
    <citation type="submission" date="2020-10" db="EMBL/GenBank/DDBJ databases">
        <title>Mucilaginibacter mali sp. nov., isolated from rhizosphere soil of apple orchard.</title>
        <authorList>
            <person name="Lee J.-S."/>
            <person name="Kim H.S."/>
            <person name="Kim J.-S."/>
        </authorList>
    </citation>
    <scope>NUCLEOTIDE SEQUENCE [LARGE SCALE GENOMIC DNA]</scope>
    <source>
        <strain evidence="17 18">KCTC 23157</strain>
    </source>
</reference>
<evidence type="ECO:0000259" key="14">
    <source>
        <dbReference type="PROSITE" id="PS50109"/>
    </source>
</evidence>
<keyword evidence="9" id="KW-0067">ATP-binding</keyword>
<dbReference type="InterPro" id="IPR000014">
    <property type="entry name" value="PAS"/>
</dbReference>
<dbReference type="PROSITE" id="PS50112">
    <property type="entry name" value="PAS"/>
    <property type="match status" value="1"/>
</dbReference>
<keyword evidence="4" id="KW-0597">Phosphoprotein</keyword>
<evidence type="ECO:0000256" key="10">
    <source>
        <dbReference type="ARBA" id="ARBA00022989"/>
    </source>
</evidence>
<feature type="transmembrane region" description="Helical" evidence="13">
    <location>
        <begin position="143"/>
        <end position="163"/>
    </location>
</feature>
<dbReference type="InterPro" id="IPR050351">
    <property type="entry name" value="BphY/WalK/GraS-like"/>
</dbReference>
<evidence type="ECO:0000256" key="1">
    <source>
        <dbReference type="ARBA" id="ARBA00000085"/>
    </source>
</evidence>
<proteinExistence type="predicted"/>
<dbReference type="PRINTS" id="PR00344">
    <property type="entry name" value="BCTRLSENSOR"/>
</dbReference>
<evidence type="ECO:0000256" key="12">
    <source>
        <dbReference type="ARBA" id="ARBA00023136"/>
    </source>
</evidence>
<dbReference type="PROSITE" id="PS50109">
    <property type="entry name" value="HIS_KIN"/>
    <property type="match status" value="1"/>
</dbReference>
<dbReference type="SMART" id="SM00387">
    <property type="entry name" value="HATPase_c"/>
    <property type="match status" value="1"/>
</dbReference>
<dbReference type="RefSeq" id="WP_194107887.1">
    <property type="nucleotide sequence ID" value="NZ_JADFFM010000002.1"/>
</dbReference>
<dbReference type="CDD" id="cd06225">
    <property type="entry name" value="HAMP"/>
    <property type="match status" value="1"/>
</dbReference>
<dbReference type="SUPFAM" id="SSF47384">
    <property type="entry name" value="Homodimeric domain of signal transducing histidine kinase"/>
    <property type="match status" value="1"/>
</dbReference>
<keyword evidence="5" id="KW-0808">Transferase</keyword>
<dbReference type="InterPro" id="IPR005467">
    <property type="entry name" value="His_kinase_dom"/>
</dbReference>
<evidence type="ECO:0000256" key="9">
    <source>
        <dbReference type="ARBA" id="ARBA00022840"/>
    </source>
</evidence>
<evidence type="ECO:0000259" key="15">
    <source>
        <dbReference type="PROSITE" id="PS50112"/>
    </source>
</evidence>
<keyword evidence="12 13" id="KW-0472">Membrane</keyword>
<keyword evidence="7" id="KW-0547">Nucleotide-binding</keyword>
<keyword evidence="18" id="KW-1185">Reference proteome</keyword>
<dbReference type="Pfam" id="PF02518">
    <property type="entry name" value="HATPase_c"/>
    <property type="match status" value="1"/>
</dbReference>
<organism evidence="17 18">
    <name type="scientific">Mucilaginibacter boryungensis</name>
    <dbReference type="NCBI Taxonomy" id="768480"/>
    <lineage>
        <taxon>Bacteria</taxon>
        <taxon>Pseudomonadati</taxon>
        <taxon>Bacteroidota</taxon>
        <taxon>Sphingobacteriia</taxon>
        <taxon>Sphingobacteriales</taxon>
        <taxon>Sphingobacteriaceae</taxon>
        <taxon>Mucilaginibacter</taxon>
    </lineage>
</organism>
<dbReference type="InterPro" id="IPR003594">
    <property type="entry name" value="HATPase_dom"/>
</dbReference>
<evidence type="ECO:0000313" key="18">
    <source>
        <dbReference type="Proteomes" id="UP000632774"/>
    </source>
</evidence>
<protein>
    <recommendedName>
        <fullName evidence="3">histidine kinase</fullName>
        <ecNumber evidence="3">2.7.13.3</ecNumber>
    </recommendedName>
</protein>
<comment type="caution">
    <text evidence="17">The sequence shown here is derived from an EMBL/GenBank/DDBJ whole genome shotgun (WGS) entry which is preliminary data.</text>
</comment>
<keyword evidence="6 13" id="KW-0812">Transmembrane</keyword>
<feature type="domain" description="HAMP" evidence="16">
    <location>
        <begin position="167"/>
        <end position="219"/>
    </location>
</feature>
<evidence type="ECO:0000256" key="4">
    <source>
        <dbReference type="ARBA" id="ARBA00022553"/>
    </source>
</evidence>
<dbReference type="SMART" id="SM00388">
    <property type="entry name" value="HisKA"/>
    <property type="match status" value="1"/>
</dbReference>
<evidence type="ECO:0000256" key="8">
    <source>
        <dbReference type="ARBA" id="ARBA00022777"/>
    </source>
</evidence>
<keyword evidence="10 13" id="KW-1133">Transmembrane helix</keyword>
<evidence type="ECO:0000256" key="11">
    <source>
        <dbReference type="ARBA" id="ARBA00023012"/>
    </source>
</evidence>
<dbReference type="Gene3D" id="3.30.450.20">
    <property type="entry name" value="PAS domain"/>
    <property type="match status" value="1"/>
</dbReference>
<evidence type="ECO:0000256" key="3">
    <source>
        <dbReference type="ARBA" id="ARBA00012438"/>
    </source>
</evidence>
<dbReference type="Pfam" id="PF00989">
    <property type="entry name" value="PAS"/>
    <property type="match status" value="1"/>
</dbReference>
<feature type="domain" description="Histidine kinase" evidence="14">
    <location>
        <begin position="361"/>
        <end position="579"/>
    </location>
</feature>
<evidence type="ECO:0000256" key="13">
    <source>
        <dbReference type="SAM" id="Phobius"/>
    </source>
</evidence>
<feature type="transmembrane region" description="Helical" evidence="13">
    <location>
        <begin position="12"/>
        <end position="33"/>
    </location>
</feature>
<evidence type="ECO:0000259" key="16">
    <source>
        <dbReference type="PROSITE" id="PS50885"/>
    </source>
</evidence>
<comment type="catalytic activity">
    <reaction evidence="1">
        <text>ATP + protein L-histidine = ADP + protein N-phospho-L-histidine.</text>
        <dbReference type="EC" id="2.7.13.3"/>
    </reaction>
</comment>
<dbReference type="CDD" id="cd00130">
    <property type="entry name" value="PAS"/>
    <property type="match status" value="1"/>
</dbReference>
<dbReference type="Pfam" id="PF00672">
    <property type="entry name" value="HAMP"/>
    <property type="match status" value="1"/>
</dbReference>
<sequence>MKVKNKLRLGFGFLFLIVLFFGGLSIILINQIATNGKVILKNNYETLTFVREMRSILDEQALPLNAAAASSFEQQLVAQEHNITEKGEGAVTAALRANYTHLQKENSPVVIRAIHQNLKQIEILNMKAIVRKNEQANHAVDKALLFLGLAGSFTFLVLFSFSVNFPGAIANPLNVLLKGIRQISQKNYKERIHFDNRDEFAEVAAAFNDMAARLDDWENSSLSQIMSEKQRIETIIEQMQDAIIGISEQQQILFINTTAKTMLNLSDQKYEGQQVADIARHNDLLQSILDSKGNGKPFRIVINGKDSFFQLDSTEITVPNISPNPEDTISIARKSAGRVFILRNVTEFKERDEAKTNFIATISHELKTPISAIKMSLKLLHDERVGSLNEEQVDLINHIGDDAERLLKITYELLDLSQVETGNILLNFIATEPEQILQYAVKAVKFEADQKQVELEQHLPAHLPQVLADTEKTAWVMINFLSNALRYSSERSRIVIQVKQQKQFLEFSVQDFGKGIDAQYQDRLFDRYFQVPTDGQNKSGSGLGLAIAKEFITAQGGQIGLESEVGSGSRFYFTLPIARN</sequence>
<gene>
    <name evidence="17" type="ORF">IRJ18_19110</name>
</gene>
<dbReference type="Proteomes" id="UP000632774">
    <property type="component" value="Unassembled WGS sequence"/>
</dbReference>
<keyword evidence="11" id="KW-0902">Two-component regulatory system</keyword>
<dbReference type="InterPro" id="IPR004358">
    <property type="entry name" value="Sig_transdc_His_kin-like_C"/>
</dbReference>
<comment type="subcellular location">
    <subcellularLocation>
        <location evidence="2">Membrane</location>
        <topology evidence="2">Multi-pass membrane protein</topology>
    </subcellularLocation>
</comment>
<dbReference type="SUPFAM" id="SSF55874">
    <property type="entry name" value="ATPase domain of HSP90 chaperone/DNA topoisomerase II/histidine kinase"/>
    <property type="match status" value="1"/>
</dbReference>
<evidence type="ECO:0000256" key="5">
    <source>
        <dbReference type="ARBA" id="ARBA00022679"/>
    </source>
</evidence>
<dbReference type="InterPro" id="IPR035965">
    <property type="entry name" value="PAS-like_dom_sf"/>
</dbReference>
<dbReference type="Gene3D" id="3.30.565.10">
    <property type="entry name" value="Histidine kinase-like ATPase, C-terminal domain"/>
    <property type="match status" value="1"/>
</dbReference>
<dbReference type="PANTHER" id="PTHR42878:SF7">
    <property type="entry name" value="SENSOR HISTIDINE KINASE GLRK"/>
    <property type="match status" value="1"/>
</dbReference>
<name>A0ABR9XNE7_9SPHI</name>
<feature type="domain" description="PAS" evidence="15">
    <location>
        <begin position="228"/>
        <end position="283"/>
    </location>
</feature>
<dbReference type="Gene3D" id="6.10.340.10">
    <property type="match status" value="1"/>
</dbReference>
<dbReference type="SUPFAM" id="SSF55785">
    <property type="entry name" value="PYP-like sensor domain (PAS domain)"/>
    <property type="match status" value="1"/>
</dbReference>
<evidence type="ECO:0000256" key="6">
    <source>
        <dbReference type="ARBA" id="ARBA00022692"/>
    </source>
</evidence>
<evidence type="ECO:0000313" key="17">
    <source>
        <dbReference type="EMBL" id="MBE9668488.1"/>
    </source>
</evidence>
<dbReference type="PROSITE" id="PS50885">
    <property type="entry name" value="HAMP"/>
    <property type="match status" value="1"/>
</dbReference>
<dbReference type="EC" id="2.7.13.3" evidence="3"/>
<dbReference type="InterPro" id="IPR036097">
    <property type="entry name" value="HisK_dim/P_sf"/>
</dbReference>
<dbReference type="SMART" id="SM00091">
    <property type="entry name" value="PAS"/>
    <property type="match status" value="1"/>
</dbReference>
<dbReference type="PANTHER" id="PTHR42878">
    <property type="entry name" value="TWO-COMPONENT HISTIDINE KINASE"/>
    <property type="match status" value="1"/>
</dbReference>
<dbReference type="SUPFAM" id="SSF158472">
    <property type="entry name" value="HAMP domain-like"/>
    <property type="match status" value="1"/>
</dbReference>
<dbReference type="Pfam" id="PF00512">
    <property type="entry name" value="HisKA"/>
    <property type="match status" value="1"/>
</dbReference>